<protein>
    <recommendedName>
        <fullName evidence="4">DUF3300 domain-containing protein</fullName>
    </recommendedName>
</protein>
<evidence type="ECO:0000313" key="2">
    <source>
        <dbReference type="EMBL" id="AFK04503.1"/>
    </source>
</evidence>
<dbReference type="RefSeq" id="WP_015030197.1">
    <property type="nucleotide sequence ID" value="NC_018748.1"/>
</dbReference>
<dbReference type="EMBL" id="CP002961">
    <property type="protein sequence ID" value="AFK04503.1"/>
    <property type="molecule type" value="Genomic_DNA"/>
</dbReference>
<keyword evidence="1" id="KW-1133">Transmembrane helix</keyword>
<reference evidence="2 3" key="1">
    <citation type="submission" date="2011-07" db="EMBL/GenBank/DDBJ databases">
        <title>The complete genome of chromosome of Emticicia oligotrophica DSM 17448.</title>
        <authorList>
            <consortium name="US DOE Joint Genome Institute (JGI-PGF)"/>
            <person name="Lucas S."/>
            <person name="Han J."/>
            <person name="Lapidus A."/>
            <person name="Bruce D."/>
            <person name="Goodwin L."/>
            <person name="Pitluck S."/>
            <person name="Peters L."/>
            <person name="Kyrpides N."/>
            <person name="Mavromatis K."/>
            <person name="Ivanova N."/>
            <person name="Ovchinnikova G."/>
            <person name="Teshima H."/>
            <person name="Detter J.C."/>
            <person name="Tapia R."/>
            <person name="Han C."/>
            <person name="Land M."/>
            <person name="Hauser L."/>
            <person name="Markowitz V."/>
            <person name="Cheng J.-F."/>
            <person name="Hugenholtz P."/>
            <person name="Woyke T."/>
            <person name="Wu D."/>
            <person name="Tindall B."/>
            <person name="Pomrenke H."/>
            <person name="Brambilla E."/>
            <person name="Klenk H.-P."/>
            <person name="Eisen J.A."/>
        </authorList>
    </citation>
    <scope>NUCLEOTIDE SEQUENCE [LARGE SCALE GENOMIC DNA]</scope>
    <source>
        <strain evidence="2 3">DSM 17448</strain>
    </source>
</reference>
<keyword evidence="3" id="KW-1185">Reference proteome</keyword>
<organism evidence="2 3">
    <name type="scientific">Emticicia oligotrophica (strain DSM 17448 / CIP 109782 / MTCC 6937 / GPTSA100-15)</name>
    <dbReference type="NCBI Taxonomy" id="929562"/>
    <lineage>
        <taxon>Bacteria</taxon>
        <taxon>Pseudomonadati</taxon>
        <taxon>Bacteroidota</taxon>
        <taxon>Cytophagia</taxon>
        <taxon>Cytophagales</taxon>
        <taxon>Leadbetterellaceae</taxon>
        <taxon>Emticicia</taxon>
    </lineage>
</organism>
<dbReference type="Proteomes" id="UP000002875">
    <property type="component" value="Chromosome"/>
</dbReference>
<evidence type="ECO:0000256" key="1">
    <source>
        <dbReference type="SAM" id="Phobius"/>
    </source>
</evidence>
<sequence length="442" mass="50321">MKTGFIFEEKSEMKQPIGGWMIRLVLSFCVVLVVKIVSFAQNAVQFDTEKGIVNAIATYNADVRQSILVASQYPQVFADIRRLKDKEQTSFHTLISNFSQEKQGWFYELTRYPDLLHTLAIKPDGLKRDEVGNLLPNKEQTLEKAAWRLYRFHKADLVEADNLNQQADEAYNKLLGSLELPVKVAFLNLVKYPDVMSILTNNLALTTEVGKQYVADKEAYNQFLAAKHDSLVIQNDREVDYYKKQLDENPQAKAELTQAAKDYAQENGYIVPNTSNYYNQNYYVNPYSFWFGYPYWYGSPLWYPSAYWGGFGFNYGLGGLGFYGFPTFGFTNWFFNGGYYYRYPTLYLHLGNYYRNTIVNNRVFVPATRGFMNAAREHYSPNTSARTNYSRGFNSDFRNSTSSGRVFNGAATGSFNRGGFSGGGFNSGRMGGGFSGGRGGRH</sequence>
<gene>
    <name evidence="2" type="ordered locus">Emtol_3374</name>
</gene>
<feature type="transmembrane region" description="Helical" evidence="1">
    <location>
        <begin position="20"/>
        <end position="40"/>
    </location>
</feature>
<name>A0ABN4AQN0_EMTOG</name>
<accession>A0ABN4AQN0</accession>
<evidence type="ECO:0008006" key="4">
    <source>
        <dbReference type="Google" id="ProtNLM"/>
    </source>
</evidence>
<evidence type="ECO:0000313" key="3">
    <source>
        <dbReference type="Proteomes" id="UP000002875"/>
    </source>
</evidence>
<keyword evidence="1" id="KW-0472">Membrane</keyword>
<proteinExistence type="predicted"/>
<keyword evidence="1" id="KW-0812">Transmembrane</keyword>